<organism evidence="2 3">
    <name type="scientific">Methylophaga thiooxydans</name>
    <dbReference type="NCBI Taxonomy" id="392484"/>
    <lineage>
        <taxon>Bacteria</taxon>
        <taxon>Pseudomonadati</taxon>
        <taxon>Pseudomonadota</taxon>
        <taxon>Gammaproteobacteria</taxon>
        <taxon>Thiotrichales</taxon>
        <taxon>Piscirickettsiaceae</taxon>
        <taxon>Methylophaga</taxon>
    </lineage>
</organism>
<feature type="region of interest" description="Disordered" evidence="1">
    <location>
        <begin position="1"/>
        <end position="66"/>
    </location>
</feature>
<evidence type="ECO:0000256" key="1">
    <source>
        <dbReference type="SAM" id="MobiDB-lite"/>
    </source>
</evidence>
<dbReference type="Proteomes" id="UP000029999">
    <property type="component" value="Unassembled WGS sequence"/>
</dbReference>
<sequence length="66" mass="8213">MNEKHPKHSQNEVTPSQLTRRENRQTQRRIGHDRRDMIRFEPNKDDRRIRSDRRHGNQTWRDNQPV</sequence>
<dbReference type="AlphaFoldDB" id="A0A0A0BB14"/>
<accession>A0A0A0BB14</accession>
<gene>
    <name evidence="2" type="ORF">LP43_2527</name>
</gene>
<dbReference type="EMBL" id="JRQD01000008">
    <property type="protein sequence ID" value="KGM05778.1"/>
    <property type="molecule type" value="Genomic_DNA"/>
</dbReference>
<dbReference type="STRING" id="392484.LP43_2527"/>
<feature type="compositionally biased region" description="Polar residues" evidence="1">
    <location>
        <begin position="57"/>
        <end position="66"/>
    </location>
</feature>
<protein>
    <submittedName>
        <fullName evidence="2">Uncharacterized protein</fullName>
    </submittedName>
</protein>
<evidence type="ECO:0000313" key="2">
    <source>
        <dbReference type="EMBL" id="KGM05778.1"/>
    </source>
</evidence>
<dbReference type="RefSeq" id="WP_036315948.1">
    <property type="nucleotide sequence ID" value="NZ_JADFAB010000081.1"/>
</dbReference>
<name>A0A0A0BB14_9GAMM</name>
<evidence type="ECO:0000313" key="3">
    <source>
        <dbReference type="Proteomes" id="UP000029999"/>
    </source>
</evidence>
<comment type="caution">
    <text evidence="2">The sequence shown here is derived from an EMBL/GenBank/DDBJ whole genome shotgun (WGS) entry which is preliminary data.</text>
</comment>
<proteinExistence type="predicted"/>
<reference evidence="2 3" key="1">
    <citation type="submission" date="2014-09" db="EMBL/GenBank/DDBJ databases">
        <authorList>
            <person name="Grob C."/>
            <person name="Taubert M."/>
            <person name="Howat A.M."/>
            <person name="Burns O.J."/>
            <person name="Dixon J.L."/>
            <person name="Chen Y."/>
            <person name="Murrell J.C."/>
        </authorList>
    </citation>
    <scope>NUCLEOTIDE SEQUENCE [LARGE SCALE GENOMIC DNA]</scope>
    <source>
        <strain evidence="2">L4</strain>
    </source>
</reference>
<feature type="compositionally biased region" description="Basic and acidic residues" evidence="1">
    <location>
        <begin position="33"/>
        <end position="49"/>
    </location>
</feature>